<name>A0A8H4UIA2_9HYPO</name>
<protein>
    <submittedName>
        <fullName evidence="2">Uncharacterized protein</fullName>
    </submittedName>
</protein>
<organism evidence="2 3">
    <name type="scientific">Fusarium zealandicum</name>
    <dbReference type="NCBI Taxonomy" id="1053134"/>
    <lineage>
        <taxon>Eukaryota</taxon>
        <taxon>Fungi</taxon>
        <taxon>Dikarya</taxon>
        <taxon>Ascomycota</taxon>
        <taxon>Pezizomycotina</taxon>
        <taxon>Sordariomycetes</taxon>
        <taxon>Hypocreomycetidae</taxon>
        <taxon>Hypocreales</taxon>
        <taxon>Nectriaceae</taxon>
        <taxon>Fusarium</taxon>
        <taxon>Fusarium staphyleae species complex</taxon>
    </lineage>
</organism>
<reference evidence="2" key="2">
    <citation type="submission" date="2020-05" db="EMBL/GenBank/DDBJ databases">
        <authorList>
            <person name="Kim H.-S."/>
            <person name="Proctor R.H."/>
            <person name="Brown D.W."/>
        </authorList>
    </citation>
    <scope>NUCLEOTIDE SEQUENCE</scope>
    <source>
        <strain evidence="2">NRRL 22465</strain>
    </source>
</reference>
<gene>
    <name evidence="2" type="ORF">FZEAL_6594</name>
</gene>
<reference evidence="2" key="1">
    <citation type="journal article" date="2020" name="BMC Genomics">
        <title>Correction to: Identification and distribution of gene clusters required for synthesis of sphingolipid metabolism inhibitors in diverse species of the filamentous fungus Fusarium.</title>
        <authorList>
            <person name="Kim H.S."/>
            <person name="Lohmar J.M."/>
            <person name="Busman M."/>
            <person name="Brown D.W."/>
            <person name="Naumann T.A."/>
            <person name="Divon H.H."/>
            <person name="Lysoe E."/>
            <person name="Uhlig S."/>
            <person name="Proctor R.H."/>
        </authorList>
    </citation>
    <scope>NUCLEOTIDE SEQUENCE</scope>
    <source>
        <strain evidence="2">NRRL 22465</strain>
    </source>
</reference>
<evidence type="ECO:0000313" key="3">
    <source>
        <dbReference type="Proteomes" id="UP000635477"/>
    </source>
</evidence>
<evidence type="ECO:0000313" key="2">
    <source>
        <dbReference type="EMBL" id="KAF4976788.1"/>
    </source>
</evidence>
<dbReference type="EMBL" id="JABEYC010000488">
    <property type="protein sequence ID" value="KAF4976788.1"/>
    <property type="molecule type" value="Genomic_DNA"/>
</dbReference>
<feature type="compositionally biased region" description="Basic and acidic residues" evidence="1">
    <location>
        <begin position="1"/>
        <end position="13"/>
    </location>
</feature>
<dbReference type="Proteomes" id="UP000635477">
    <property type="component" value="Unassembled WGS sequence"/>
</dbReference>
<evidence type="ECO:0000256" key="1">
    <source>
        <dbReference type="SAM" id="MobiDB-lite"/>
    </source>
</evidence>
<comment type="caution">
    <text evidence="2">The sequence shown here is derived from an EMBL/GenBank/DDBJ whole genome shotgun (WGS) entry which is preliminary data.</text>
</comment>
<feature type="region of interest" description="Disordered" evidence="1">
    <location>
        <begin position="1"/>
        <end position="24"/>
    </location>
</feature>
<keyword evidence="3" id="KW-1185">Reference proteome</keyword>
<proteinExistence type="predicted"/>
<feature type="region of interest" description="Disordered" evidence="1">
    <location>
        <begin position="125"/>
        <end position="146"/>
    </location>
</feature>
<sequence length="146" mass="16855">MGLRRMSQEDAAKRRSRRISNRNNEARNKRQLELTEYVFPIDFRFNETGFAVCIEAQPLDSLGPRIYLWRLRALTVERIESLADLYSYCSTQVESPSYLGARHVNLDAKFPWANVKRGTSEGLALVMDDDGGEEEKKRKQRDQAGL</sequence>
<accession>A0A8H4UIA2</accession>
<dbReference type="AlphaFoldDB" id="A0A8H4UIA2"/>